<gene>
    <name evidence="2" type="primary">13</name>
    <name evidence="2" type="ORF">SEA_METAMORPHOO_13</name>
</gene>
<organism evidence="2 3">
    <name type="scientific">Microbacterium phage Metamorphoo</name>
    <dbReference type="NCBI Taxonomy" id="2201437"/>
    <lineage>
        <taxon>Viruses</taxon>
        <taxon>Duplodnaviria</taxon>
        <taxon>Heunggongvirae</taxon>
        <taxon>Uroviricota</taxon>
        <taxon>Caudoviricetes</taxon>
        <taxon>Hodgkinviridae</taxon>
        <taxon>Metamorphoovirus</taxon>
        <taxon>Metamorphoovirus metamorphoo</taxon>
    </lineage>
</organism>
<dbReference type="KEGG" id="vg:54993338"/>
<proteinExistence type="predicted"/>
<dbReference type="RefSeq" id="YP_009802782.1">
    <property type="nucleotide sequence ID" value="NC_047988.1"/>
</dbReference>
<accession>A0A2Z4Q5S4</accession>
<evidence type="ECO:0000256" key="1">
    <source>
        <dbReference type="SAM" id="MobiDB-lite"/>
    </source>
</evidence>
<sequence length="84" mass="9459">MSDTEAAALSEQLEDSRPPARRRSKPRRPSYRHFGIRFSQWGREYKSYCYTCEYESGYGTRGKAVKSAIAHVTAAHGVDGSEEA</sequence>
<evidence type="ECO:0000313" key="2">
    <source>
        <dbReference type="EMBL" id="AWY05364.1"/>
    </source>
</evidence>
<name>A0A2Z4Q5S4_9CAUD</name>
<keyword evidence="3" id="KW-1185">Reference proteome</keyword>
<protein>
    <submittedName>
        <fullName evidence="2">Uncharacterized protein</fullName>
    </submittedName>
</protein>
<dbReference type="Proteomes" id="UP000251466">
    <property type="component" value="Segment"/>
</dbReference>
<evidence type="ECO:0000313" key="3">
    <source>
        <dbReference type="Proteomes" id="UP000251466"/>
    </source>
</evidence>
<feature type="region of interest" description="Disordered" evidence="1">
    <location>
        <begin position="1"/>
        <end position="28"/>
    </location>
</feature>
<feature type="compositionally biased region" description="Basic residues" evidence="1">
    <location>
        <begin position="19"/>
        <end position="28"/>
    </location>
</feature>
<dbReference type="EMBL" id="MH271304">
    <property type="protein sequence ID" value="AWY05364.1"/>
    <property type="molecule type" value="Genomic_DNA"/>
</dbReference>
<reference evidence="2 3" key="1">
    <citation type="submission" date="2018-04" db="EMBL/GenBank/DDBJ databases">
        <authorList>
            <person name="Harrington T."/>
            <person name="Washburn E."/>
            <person name="Bricker J."/>
            <person name="McKinney A."/>
            <person name="Betsko A.J."/>
            <person name="Garlena R.A."/>
            <person name="Russell D.A."/>
            <person name="Pope W.A."/>
            <person name="Jacobs-Sera D."/>
            <person name="Hatfull G.F."/>
        </authorList>
    </citation>
    <scope>NUCLEOTIDE SEQUENCE [LARGE SCALE GENOMIC DNA]</scope>
</reference>
<dbReference type="GeneID" id="54993338"/>